<comment type="caution">
    <text evidence="4">The sequence shown here is derived from an EMBL/GenBank/DDBJ whole genome shotgun (WGS) entry which is preliminary data.</text>
</comment>
<comment type="similarity">
    <text evidence="2 3">Belongs to the DegT/DnrJ/EryC1 family.</text>
</comment>
<dbReference type="Pfam" id="PF01041">
    <property type="entry name" value="DegT_DnrJ_EryC1"/>
    <property type="match status" value="1"/>
</dbReference>
<evidence type="ECO:0000256" key="1">
    <source>
        <dbReference type="ARBA" id="ARBA00022898"/>
    </source>
</evidence>
<dbReference type="NCBIfam" id="TIGR03588">
    <property type="entry name" value="PseC"/>
    <property type="match status" value="1"/>
</dbReference>
<dbReference type="InterPro" id="IPR015422">
    <property type="entry name" value="PyrdxlP-dep_Trfase_small"/>
</dbReference>
<reference evidence="5" key="1">
    <citation type="submission" date="2023-07" db="EMBL/GenBank/DDBJ databases">
        <title>Draft genome sequence of Agarivorans aestuarii strain ZMCS4, a CAZymes producing bacteria isolated from the marine brown algae Clodostephus spongiosus.</title>
        <authorList>
            <person name="Lorente B."/>
            <person name="Cabral C."/>
            <person name="Frias J."/>
            <person name="Faria J."/>
            <person name="Toubarro D."/>
        </authorList>
    </citation>
    <scope>NUCLEOTIDE SEQUENCE [LARGE SCALE GENOMIC DNA]</scope>
    <source>
        <strain evidence="5">ZMCS4</strain>
    </source>
</reference>
<evidence type="ECO:0000313" key="5">
    <source>
        <dbReference type="Proteomes" id="UP001310248"/>
    </source>
</evidence>
<keyword evidence="1 3" id="KW-0663">Pyridoxal phosphate</keyword>
<gene>
    <name evidence="4" type="primary">pseC</name>
    <name evidence="4" type="ORF">SNR37_002308</name>
</gene>
<dbReference type="PIRSF" id="PIRSF000390">
    <property type="entry name" value="PLP_StrS"/>
    <property type="match status" value="1"/>
</dbReference>
<dbReference type="Gene3D" id="3.40.640.10">
    <property type="entry name" value="Type I PLP-dependent aspartate aminotransferase-like (Major domain)"/>
    <property type="match status" value="1"/>
</dbReference>
<dbReference type="Gene3D" id="3.90.1150.10">
    <property type="entry name" value="Aspartate Aminotransferase, domain 1"/>
    <property type="match status" value="1"/>
</dbReference>
<dbReference type="InterPro" id="IPR000653">
    <property type="entry name" value="DegT/StrS_aminotransferase"/>
</dbReference>
<reference evidence="4 5" key="2">
    <citation type="submission" date="2023-12" db="EMBL/GenBank/DDBJ databases">
        <authorList>
            <consortium name="Cladostephus spongiosus"/>
            <person name="Lorente B."/>
            <person name="Cabral C."/>
            <person name="Frias J."/>
            <person name="Faria J."/>
            <person name="Toubarro D."/>
        </authorList>
    </citation>
    <scope>NUCLEOTIDE SEQUENCE [LARGE SCALE GENOMIC DNA]</scope>
    <source>
        <strain evidence="4 5">ZMCS4</strain>
    </source>
</reference>
<dbReference type="CDD" id="cd00616">
    <property type="entry name" value="AHBA_syn"/>
    <property type="match status" value="1"/>
</dbReference>
<keyword evidence="4" id="KW-0032">Aminotransferase</keyword>
<dbReference type="PANTHER" id="PTHR30244:SF34">
    <property type="entry name" value="DTDP-4-AMINO-4,6-DIDEOXYGALACTOSE TRANSAMINASE"/>
    <property type="match status" value="1"/>
</dbReference>
<dbReference type="SUPFAM" id="SSF53383">
    <property type="entry name" value="PLP-dependent transferases"/>
    <property type="match status" value="1"/>
</dbReference>
<dbReference type="InterPro" id="IPR015424">
    <property type="entry name" value="PyrdxlP-dep_Trfase"/>
</dbReference>
<dbReference type="GO" id="GO:0008483">
    <property type="term" value="F:transaminase activity"/>
    <property type="evidence" value="ECO:0007669"/>
    <property type="project" value="UniProtKB-KW"/>
</dbReference>
<dbReference type="EC" id="2.6.1.92" evidence="4"/>
<dbReference type="InterPro" id="IPR020026">
    <property type="entry name" value="PseC"/>
</dbReference>
<proteinExistence type="inferred from homology"/>
<accession>A0ABU7G0G3</accession>
<dbReference type="PANTHER" id="PTHR30244">
    <property type="entry name" value="TRANSAMINASE"/>
    <property type="match status" value="1"/>
</dbReference>
<keyword evidence="5" id="KW-1185">Reference proteome</keyword>
<name>A0ABU7G0G3_9ALTE</name>
<evidence type="ECO:0000313" key="4">
    <source>
        <dbReference type="EMBL" id="MEE1672897.1"/>
    </source>
</evidence>
<evidence type="ECO:0000256" key="2">
    <source>
        <dbReference type="ARBA" id="ARBA00037999"/>
    </source>
</evidence>
<keyword evidence="4" id="KW-0808">Transferase</keyword>
<sequence>MIPYGKQNISEQDIEAVVEVLRSDYLTQGPCVPEFEKALCELSRAEYALATNSATSALHIACKALEVGNGDIVWTSPITFVASANCALYCGAKVDFVDINPDTFNLCPKALEQKLEQAKRQGKLPKVLIAVHMCGQPCDMQVISALGKQYNFKIIEDASHAIGGRYLNENIGNCNHSDITVFSFHPVKIITTGEGGAALTNAPELHKKMLLLRSHGVTRDPQLMDQAPDGDWYYQQVDLGFNYRMTDLQAALGTSQLRKISPWIEQRQKLAQRYTTGLSQLPLDLPFELEEASSAWHLYVIRLHDASKRKQLFAHLRQNKINVNVHYIPVHLHPYYQALGFQVGDFPVAENYYHRAISLPLYPGLSDSQQDYVMHSLAEGLR</sequence>
<protein>
    <submittedName>
        <fullName evidence="4">UDP-4-amino-4, 6-dideoxy-N-acetyl-beta-L-altrosamine transaminase</fullName>
        <ecNumber evidence="4">2.6.1.92</ecNumber>
    </submittedName>
</protein>
<dbReference type="InterPro" id="IPR015421">
    <property type="entry name" value="PyrdxlP-dep_Trfase_major"/>
</dbReference>
<dbReference type="EMBL" id="JAYDYW010000004">
    <property type="protein sequence ID" value="MEE1672897.1"/>
    <property type="molecule type" value="Genomic_DNA"/>
</dbReference>
<evidence type="ECO:0000256" key="3">
    <source>
        <dbReference type="RuleBase" id="RU004508"/>
    </source>
</evidence>
<dbReference type="RefSeq" id="WP_329774300.1">
    <property type="nucleotide sequence ID" value="NZ_JAYDYW010000004.1"/>
</dbReference>
<dbReference type="Proteomes" id="UP001310248">
    <property type="component" value="Unassembled WGS sequence"/>
</dbReference>
<organism evidence="4 5">
    <name type="scientific">Agarivorans aestuarii</name>
    <dbReference type="NCBI Taxonomy" id="1563703"/>
    <lineage>
        <taxon>Bacteria</taxon>
        <taxon>Pseudomonadati</taxon>
        <taxon>Pseudomonadota</taxon>
        <taxon>Gammaproteobacteria</taxon>
        <taxon>Alteromonadales</taxon>
        <taxon>Alteromonadaceae</taxon>
        <taxon>Agarivorans</taxon>
    </lineage>
</organism>